<proteinExistence type="predicted"/>
<dbReference type="InterPro" id="IPR002076">
    <property type="entry name" value="ELO_fam"/>
</dbReference>
<evidence type="ECO:0000313" key="11">
    <source>
        <dbReference type="EMBL" id="TGZ35775.1"/>
    </source>
</evidence>
<keyword evidence="6 10" id="KW-1133">Transmembrane helix</keyword>
<dbReference type="Pfam" id="PF01151">
    <property type="entry name" value="ELO"/>
    <property type="match status" value="1"/>
</dbReference>
<keyword evidence="7" id="KW-0443">Lipid metabolism</keyword>
<comment type="subcellular location">
    <subcellularLocation>
        <location evidence="1">Membrane</location>
        <topology evidence="1">Multi-pass membrane protein</topology>
    </subcellularLocation>
</comment>
<gene>
    <name evidence="11" type="ORF">DBV15_11531</name>
</gene>
<keyword evidence="5" id="KW-0276">Fatty acid metabolism</keyword>
<keyword evidence="2" id="KW-0444">Lipid biosynthesis</keyword>
<keyword evidence="8 10" id="KW-0472">Membrane</keyword>
<keyword evidence="12" id="KW-1185">Reference proteome</keyword>
<comment type="caution">
    <text evidence="11">The sequence shown here is derived from an EMBL/GenBank/DDBJ whole genome shotgun (WGS) entry which is preliminary data.</text>
</comment>
<evidence type="ECO:0000256" key="3">
    <source>
        <dbReference type="ARBA" id="ARBA00022679"/>
    </source>
</evidence>
<evidence type="ECO:0000256" key="4">
    <source>
        <dbReference type="ARBA" id="ARBA00022692"/>
    </source>
</evidence>
<keyword evidence="9" id="KW-0275">Fatty acid biosynthesis</keyword>
<evidence type="ECO:0000256" key="5">
    <source>
        <dbReference type="ARBA" id="ARBA00022832"/>
    </source>
</evidence>
<keyword evidence="3" id="KW-0808">Transferase</keyword>
<evidence type="ECO:0000256" key="9">
    <source>
        <dbReference type="ARBA" id="ARBA00023160"/>
    </source>
</evidence>
<dbReference type="AlphaFoldDB" id="A0A4S2JI75"/>
<protein>
    <submittedName>
        <fullName evidence="11">Elongation of very long chain fatty acids protein</fullName>
    </submittedName>
</protein>
<name>A0A4S2JI75_9HYME</name>
<evidence type="ECO:0000313" key="12">
    <source>
        <dbReference type="Proteomes" id="UP000310200"/>
    </source>
</evidence>
<dbReference type="GO" id="GO:0009922">
    <property type="term" value="F:fatty acid elongase activity"/>
    <property type="evidence" value="ECO:0007669"/>
    <property type="project" value="InterPro"/>
</dbReference>
<feature type="transmembrane region" description="Helical" evidence="10">
    <location>
        <begin position="84"/>
        <end position="103"/>
    </location>
</feature>
<dbReference type="Proteomes" id="UP000310200">
    <property type="component" value="Unassembled WGS sequence"/>
</dbReference>
<dbReference type="EMBL" id="QBLH01003704">
    <property type="protein sequence ID" value="TGZ35775.1"/>
    <property type="molecule type" value="Genomic_DNA"/>
</dbReference>
<evidence type="ECO:0000256" key="8">
    <source>
        <dbReference type="ARBA" id="ARBA00023136"/>
    </source>
</evidence>
<dbReference type="GO" id="GO:0006633">
    <property type="term" value="P:fatty acid biosynthetic process"/>
    <property type="evidence" value="ECO:0007669"/>
    <property type="project" value="UniProtKB-KW"/>
</dbReference>
<evidence type="ECO:0000256" key="10">
    <source>
        <dbReference type="SAM" id="Phobius"/>
    </source>
</evidence>
<evidence type="ECO:0000256" key="7">
    <source>
        <dbReference type="ARBA" id="ARBA00023098"/>
    </source>
</evidence>
<evidence type="ECO:0000256" key="1">
    <source>
        <dbReference type="ARBA" id="ARBA00004141"/>
    </source>
</evidence>
<reference evidence="11 12" key="1">
    <citation type="journal article" date="2019" name="Philos. Trans. R. Soc. Lond., B, Biol. Sci.">
        <title>Ant behaviour and brain gene expression of defending hosts depend on the ecological success of the intruding social parasite.</title>
        <authorList>
            <person name="Kaur R."/>
            <person name="Stoldt M."/>
            <person name="Jongepier E."/>
            <person name="Feldmeyer B."/>
            <person name="Menzel F."/>
            <person name="Bornberg-Bauer E."/>
            <person name="Foitzik S."/>
        </authorList>
    </citation>
    <scope>NUCLEOTIDE SEQUENCE [LARGE SCALE GENOMIC DNA]</scope>
    <source>
        <tissue evidence="11">Whole body</tissue>
    </source>
</reference>
<keyword evidence="4 10" id="KW-0812">Transmembrane</keyword>
<accession>A0A4S2JI75</accession>
<dbReference type="GO" id="GO:0016020">
    <property type="term" value="C:membrane"/>
    <property type="evidence" value="ECO:0007669"/>
    <property type="project" value="UniProtKB-SubCell"/>
</dbReference>
<evidence type="ECO:0000256" key="6">
    <source>
        <dbReference type="ARBA" id="ARBA00022989"/>
    </source>
</evidence>
<dbReference type="STRING" id="300112.A0A4S2JI75"/>
<evidence type="ECO:0000256" key="2">
    <source>
        <dbReference type="ARBA" id="ARBA00022516"/>
    </source>
</evidence>
<organism evidence="11 12">
    <name type="scientific">Temnothorax longispinosus</name>
    <dbReference type="NCBI Taxonomy" id="300112"/>
    <lineage>
        <taxon>Eukaryota</taxon>
        <taxon>Metazoa</taxon>
        <taxon>Ecdysozoa</taxon>
        <taxon>Arthropoda</taxon>
        <taxon>Hexapoda</taxon>
        <taxon>Insecta</taxon>
        <taxon>Pterygota</taxon>
        <taxon>Neoptera</taxon>
        <taxon>Endopterygota</taxon>
        <taxon>Hymenoptera</taxon>
        <taxon>Apocrita</taxon>
        <taxon>Aculeata</taxon>
        <taxon>Formicoidea</taxon>
        <taxon>Formicidae</taxon>
        <taxon>Myrmicinae</taxon>
        <taxon>Temnothorax</taxon>
    </lineage>
</organism>
<sequence>MAYSLRPRVQNVILAHTCLRKSYWHVLTSDFLVNKTSSKWLVSYNYNEVLRNVRSPMLCIVGAYLIFVLKVGPKMMEKRPAFQLNTVMILYNAFQVLFSTIWLTGLTLNVDIKYLFSAHGCDTQDYISPPENVRMASSFNHKSTYAQYHGKDKSWTLKWDTIRRPACPNSKNNNNGSTRFLGKILIGETITKLPRHFYDVLINTVEKRQESRKSTGRNV</sequence>